<dbReference type="InterPro" id="IPR002731">
    <property type="entry name" value="ATPase_BadF"/>
</dbReference>
<dbReference type="Proteomes" id="UP000070352">
    <property type="component" value="Unassembled WGS sequence"/>
</dbReference>
<proteinExistence type="predicted"/>
<evidence type="ECO:0000256" key="2">
    <source>
        <dbReference type="ARBA" id="ARBA00022723"/>
    </source>
</evidence>
<dbReference type="EMBL" id="LSKU01000001">
    <property type="protein sequence ID" value="KXG44403.1"/>
    <property type="molecule type" value="Genomic_DNA"/>
</dbReference>
<dbReference type="NCBIfam" id="TIGR00241">
    <property type="entry name" value="CoA_E_activ"/>
    <property type="match status" value="1"/>
</dbReference>
<dbReference type="PANTHER" id="PTHR32329:SF7">
    <property type="entry name" value="ACTIVATOR OF 2-HYDROXYACYL-COA-HYDRATASE"/>
    <property type="match status" value="1"/>
</dbReference>
<comment type="caution">
    <text evidence="6">The sequence shown here is derived from an EMBL/GenBank/DDBJ whole genome shotgun (WGS) entry which is preliminary data.</text>
</comment>
<sequence length="426" mass="45745">MSQPLEKSEEGIHILDTLGGRCEGAFQAKNVKEIPQSQKNIKIPIHREKSKIVINNERSLHSDVRSIDGIYFAGIDGGSRGTKYALIKGTQTGIEIISVGSVETSGDAIKAIQAALIELKKHLPLGESLGGVGTTGSAGELARDMITTKAKYTSDVKVTEILAHTTWAQYMVPGVKVIMDIGGNDAKIIVINDHGIEFAMNDKCAAGAGAFIEAIAKRFEIPLDQFGPIALTSHSPARISGRCAVFGESDIIHKARAGFPTKDLLMGLAYSICRTYLSDIGKGKVLSVPIVAQGGTFLNQAIQHAFKETLQLSEEEFIIAKDRRLVVGAGALGAALLAKDAYAKGMNSSFKGFDTILSSTYHTRTLTCKHPSCDRTCHGVITLLEDDQPIAGYKSINCDFGLFEGMIEDDASKKHIETLLLERGLA</sequence>
<organism evidence="6 7">
    <name type="scientific">Tepidibacillus decaturensis</name>
    <dbReference type="NCBI Taxonomy" id="1413211"/>
    <lineage>
        <taxon>Bacteria</taxon>
        <taxon>Bacillati</taxon>
        <taxon>Bacillota</taxon>
        <taxon>Bacilli</taxon>
        <taxon>Bacillales</taxon>
        <taxon>Bacillaceae</taxon>
        <taxon>Tepidibacillus</taxon>
    </lineage>
</organism>
<dbReference type="AlphaFoldDB" id="A0A135L6F9"/>
<dbReference type="InterPro" id="IPR051805">
    <property type="entry name" value="Dehydratase_Activator_Redct"/>
</dbReference>
<evidence type="ECO:0000313" key="6">
    <source>
        <dbReference type="EMBL" id="KXG44403.1"/>
    </source>
</evidence>
<evidence type="ECO:0000256" key="3">
    <source>
        <dbReference type="ARBA" id="ARBA00023004"/>
    </source>
</evidence>
<dbReference type="OrthoDB" id="9802715at2"/>
<gene>
    <name evidence="6" type="ORF">U473_10575</name>
</gene>
<dbReference type="InterPro" id="IPR043129">
    <property type="entry name" value="ATPase_NBD"/>
</dbReference>
<dbReference type="PANTHER" id="PTHR32329">
    <property type="entry name" value="BIFUNCTIONAL PROTEIN [INCLUDES 2-HYDROXYACYL-COA DEHYDRATASE (N-TER) AND ITS ACTIVATOR DOMAIN (C_TERM)-RELATED"/>
    <property type="match status" value="1"/>
</dbReference>
<evidence type="ECO:0000313" key="7">
    <source>
        <dbReference type="Proteomes" id="UP000070352"/>
    </source>
</evidence>
<dbReference type="Gene3D" id="3.30.420.40">
    <property type="match status" value="2"/>
</dbReference>
<reference evidence="6 7" key="1">
    <citation type="submission" date="2016-02" db="EMBL/GenBank/DDBJ databases">
        <title>Draft Genome for Tepidibacillus decaturensis nov. sp. Strain Z9, an Anaerobic, Moderately Thermophilic and Heterotrophic Bacterium from Deep Subsurface of the Illinois Basin, USA.</title>
        <authorList>
            <person name="Dong Y."/>
            <person name="Chang J.Y."/>
            <person name="Sanford R."/>
            <person name="Fouke B.W."/>
        </authorList>
    </citation>
    <scope>NUCLEOTIDE SEQUENCE [LARGE SCALE GENOMIC DNA]</scope>
    <source>
        <strain evidence="6 7">Z9</strain>
    </source>
</reference>
<comment type="cofactor">
    <cofactor evidence="1">
        <name>[4Fe-4S] cluster</name>
        <dbReference type="ChEBI" id="CHEBI:49883"/>
    </cofactor>
</comment>
<evidence type="ECO:0000259" key="5">
    <source>
        <dbReference type="Pfam" id="PF01869"/>
    </source>
</evidence>
<dbReference type="InterPro" id="IPR008275">
    <property type="entry name" value="CoA_E_activase_dom"/>
</dbReference>
<feature type="domain" description="ATPase BadF/BadG/BcrA/BcrD type" evidence="5">
    <location>
        <begin position="74"/>
        <end position="338"/>
    </location>
</feature>
<dbReference type="RefSeq" id="WP_068726107.1">
    <property type="nucleotide sequence ID" value="NZ_LSKU01000001.1"/>
</dbReference>
<keyword evidence="3" id="KW-0408">Iron</keyword>
<evidence type="ECO:0000256" key="4">
    <source>
        <dbReference type="ARBA" id="ARBA00023014"/>
    </source>
</evidence>
<protein>
    <recommendedName>
        <fullName evidence="5">ATPase BadF/BadG/BcrA/BcrD type domain-containing protein</fullName>
    </recommendedName>
</protein>
<keyword evidence="4" id="KW-0411">Iron-sulfur</keyword>
<dbReference type="GO" id="GO:0051536">
    <property type="term" value="F:iron-sulfur cluster binding"/>
    <property type="evidence" value="ECO:0007669"/>
    <property type="project" value="UniProtKB-KW"/>
</dbReference>
<name>A0A135L6F9_9BACI</name>
<dbReference type="Pfam" id="PF01869">
    <property type="entry name" value="BcrAD_BadFG"/>
    <property type="match status" value="1"/>
</dbReference>
<keyword evidence="2" id="KW-0479">Metal-binding</keyword>
<dbReference type="SUPFAM" id="SSF53067">
    <property type="entry name" value="Actin-like ATPase domain"/>
    <property type="match status" value="1"/>
</dbReference>
<keyword evidence="7" id="KW-1185">Reference proteome</keyword>
<dbReference type="STRING" id="1413211.U473_10575"/>
<accession>A0A135L6F9</accession>
<dbReference type="GO" id="GO:0046872">
    <property type="term" value="F:metal ion binding"/>
    <property type="evidence" value="ECO:0007669"/>
    <property type="project" value="UniProtKB-KW"/>
</dbReference>
<evidence type="ECO:0000256" key="1">
    <source>
        <dbReference type="ARBA" id="ARBA00001966"/>
    </source>
</evidence>